<keyword evidence="3" id="KW-0997">Cell inner membrane</keyword>
<dbReference type="GO" id="GO:0006814">
    <property type="term" value="P:sodium ion transport"/>
    <property type="evidence" value="ECO:0007669"/>
    <property type="project" value="UniProtKB-KW"/>
</dbReference>
<keyword evidence="2" id="KW-1003">Cell membrane</keyword>
<feature type="domain" description="FMN-binding" evidence="16">
    <location>
        <begin position="151"/>
        <end position="254"/>
    </location>
</feature>
<evidence type="ECO:0000256" key="14">
    <source>
        <dbReference type="ARBA" id="ARBA00023136"/>
    </source>
</evidence>
<sequence length="268" mass="29355">MAKSKETVSRTLLVALVLSIVFSVVVSTAAVVLRPAQIKNQNLDIKTNILSAAGMLPQGASAEEIEKVFSQFDVRLVNLDTGEYVEPASVDVKDPMKYDMYKAASNPEMSIKIPSSEDKAGIKRRPNVARVFVLTENNKLKRVVLPISGYGLWSTLYGFVSLEGDLNTIEGLGFYAHAETPGLGGEVDNPRWKAQWVGKELYDEDNRGSPQIRLIKGGVGANTADKEHKVDALSGATLTSRGVQHLVNYWMGDRGYAPFLKKLREGEV</sequence>
<dbReference type="NCBIfam" id="NF003749">
    <property type="entry name" value="PRK05346.1-5"/>
    <property type="match status" value="1"/>
</dbReference>
<dbReference type="PIRSF" id="PIRSF009437">
    <property type="entry name" value="NQR-1_subunit_C"/>
    <property type="match status" value="1"/>
</dbReference>
<dbReference type="GO" id="GO:0016020">
    <property type="term" value="C:membrane"/>
    <property type="evidence" value="ECO:0007669"/>
    <property type="project" value="InterPro"/>
</dbReference>
<gene>
    <name evidence="17" type="ORF">LCGC14_0523670</name>
</gene>
<keyword evidence="10" id="KW-0520">NAD</keyword>
<evidence type="ECO:0000256" key="3">
    <source>
        <dbReference type="ARBA" id="ARBA00022519"/>
    </source>
</evidence>
<dbReference type="NCBIfam" id="TIGR01938">
    <property type="entry name" value="nqrC"/>
    <property type="match status" value="1"/>
</dbReference>
<evidence type="ECO:0000256" key="9">
    <source>
        <dbReference type="ARBA" id="ARBA00022989"/>
    </source>
</evidence>
<evidence type="ECO:0000256" key="11">
    <source>
        <dbReference type="ARBA" id="ARBA00023053"/>
    </source>
</evidence>
<dbReference type="PANTHER" id="PTHR37838">
    <property type="entry name" value="NA(+)-TRANSLOCATING NADH-QUINONE REDUCTASE SUBUNIT C"/>
    <property type="match status" value="1"/>
</dbReference>
<keyword evidence="7" id="KW-0812">Transmembrane</keyword>
<evidence type="ECO:0000256" key="10">
    <source>
        <dbReference type="ARBA" id="ARBA00023027"/>
    </source>
</evidence>
<evidence type="ECO:0000256" key="13">
    <source>
        <dbReference type="ARBA" id="ARBA00023075"/>
    </source>
</evidence>
<keyword evidence="6" id="KW-0288">FMN</keyword>
<evidence type="ECO:0000256" key="2">
    <source>
        <dbReference type="ARBA" id="ARBA00022475"/>
    </source>
</evidence>
<protein>
    <recommendedName>
        <fullName evidence="16">FMN-binding domain-containing protein</fullName>
    </recommendedName>
</protein>
<evidence type="ECO:0000256" key="15">
    <source>
        <dbReference type="ARBA" id="ARBA00023201"/>
    </source>
</evidence>
<keyword evidence="4" id="KW-0597">Phosphoprotein</keyword>
<evidence type="ECO:0000256" key="4">
    <source>
        <dbReference type="ARBA" id="ARBA00022553"/>
    </source>
</evidence>
<evidence type="ECO:0000256" key="1">
    <source>
        <dbReference type="ARBA" id="ARBA00022448"/>
    </source>
</evidence>
<keyword evidence="8" id="KW-1278">Translocase</keyword>
<keyword evidence="15" id="KW-0739">Sodium transport</keyword>
<evidence type="ECO:0000256" key="5">
    <source>
        <dbReference type="ARBA" id="ARBA00022630"/>
    </source>
</evidence>
<keyword evidence="14" id="KW-0472">Membrane</keyword>
<dbReference type="GO" id="GO:0016655">
    <property type="term" value="F:oxidoreductase activity, acting on NAD(P)H, quinone or similar compound as acceptor"/>
    <property type="evidence" value="ECO:0007669"/>
    <property type="project" value="InterPro"/>
</dbReference>
<dbReference type="HAMAP" id="MF_00427">
    <property type="entry name" value="NqrC"/>
    <property type="match status" value="1"/>
</dbReference>
<keyword evidence="1" id="KW-0813">Transport</keyword>
<evidence type="ECO:0000256" key="8">
    <source>
        <dbReference type="ARBA" id="ARBA00022967"/>
    </source>
</evidence>
<keyword evidence="5" id="KW-0285">Flavoprotein</keyword>
<reference evidence="17" key="1">
    <citation type="journal article" date="2015" name="Nature">
        <title>Complex archaea that bridge the gap between prokaryotes and eukaryotes.</title>
        <authorList>
            <person name="Spang A."/>
            <person name="Saw J.H."/>
            <person name="Jorgensen S.L."/>
            <person name="Zaremba-Niedzwiedzka K."/>
            <person name="Martijn J."/>
            <person name="Lind A.E."/>
            <person name="van Eijk R."/>
            <person name="Schleper C."/>
            <person name="Guy L."/>
            <person name="Ettema T.J."/>
        </authorList>
    </citation>
    <scope>NUCLEOTIDE SEQUENCE</scope>
</reference>
<evidence type="ECO:0000313" key="17">
    <source>
        <dbReference type="EMBL" id="KKN61287.1"/>
    </source>
</evidence>
<dbReference type="PANTHER" id="PTHR37838:SF1">
    <property type="entry name" value="NA(+)-TRANSLOCATING NADH-QUINONE REDUCTASE SUBUNIT C"/>
    <property type="match status" value="1"/>
</dbReference>
<dbReference type="InterPro" id="IPR010204">
    <property type="entry name" value="NqrC"/>
</dbReference>
<organism evidence="17">
    <name type="scientific">marine sediment metagenome</name>
    <dbReference type="NCBI Taxonomy" id="412755"/>
    <lineage>
        <taxon>unclassified sequences</taxon>
        <taxon>metagenomes</taxon>
        <taxon>ecological metagenomes</taxon>
    </lineage>
</organism>
<accession>A0A0F9SG75</accession>
<proteinExistence type="inferred from homology"/>
<comment type="caution">
    <text evidence="17">The sequence shown here is derived from an EMBL/GenBank/DDBJ whole genome shotgun (WGS) entry which is preliminary data.</text>
</comment>
<evidence type="ECO:0000256" key="7">
    <source>
        <dbReference type="ARBA" id="ARBA00022692"/>
    </source>
</evidence>
<keyword evidence="13" id="KW-0830">Ubiquinone</keyword>
<dbReference type="EMBL" id="LAZR01000664">
    <property type="protein sequence ID" value="KKN61287.1"/>
    <property type="molecule type" value="Genomic_DNA"/>
</dbReference>
<name>A0A0F9SG75_9ZZZZ</name>
<dbReference type="Pfam" id="PF04205">
    <property type="entry name" value="FMN_bind"/>
    <property type="match status" value="1"/>
</dbReference>
<keyword evidence="9" id="KW-1133">Transmembrane helix</keyword>
<keyword evidence="11" id="KW-0915">Sodium</keyword>
<dbReference type="SMART" id="SM00900">
    <property type="entry name" value="FMN_bind"/>
    <property type="match status" value="1"/>
</dbReference>
<dbReference type="InterPro" id="IPR007329">
    <property type="entry name" value="FMN-bd"/>
</dbReference>
<evidence type="ECO:0000256" key="12">
    <source>
        <dbReference type="ARBA" id="ARBA00023065"/>
    </source>
</evidence>
<dbReference type="GO" id="GO:0010181">
    <property type="term" value="F:FMN binding"/>
    <property type="evidence" value="ECO:0007669"/>
    <property type="project" value="InterPro"/>
</dbReference>
<evidence type="ECO:0000259" key="16">
    <source>
        <dbReference type="SMART" id="SM00900"/>
    </source>
</evidence>
<evidence type="ECO:0000256" key="6">
    <source>
        <dbReference type="ARBA" id="ARBA00022643"/>
    </source>
</evidence>
<dbReference type="AlphaFoldDB" id="A0A0F9SG75"/>
<keyword evidence="12" id="KW-0406">Ion transport</keyword>